<reference evidence="3" key="1">
    <citation type="submission" date="2021-11" db="EMBL/GenBank/DDBJ databases">
        <title>BS-T2-15 a new species belonging to the Comamonadaceae family isolated from the soil of a French oak forest.</title>
        <authorList>
            <person name="Mieszkin S."/>
            <person name="Alain K."/>
        </authorList>
    </citation>
    <scope>NUCLEOTIDE SEQUENCE</scope>
    <source>
        <strain evidence="3">BS-T2-15</strain>
    </source>
</reference>
<keyword evidence="1" id="KW-1133">Transmembrane helix</keyword>
<keyword evidence="1" id="KW-0812">Transmembrane</keyword>
<evidence type="ECO:0000256" key="1">
    <source>
        <dbReference type="SAM" id="Phobius"/>
    </source>
</evidence>
<sequence length="103" mass="10436">MSLRAAASAVLASTLACACVIVPVTTADYDPDCRIVTHHMELQAVQVAEINHCSNQGCGVMVIAALGVTAASAIVSGSIVVIGNMAYWAERRVGCVAPPPAAG</sequence>
<organism evidence="3 4">
    <name type="scientific">Scleromatobacter humisilvae</name>
    <dbReference type="NCBI Taxonomy" id="2897159"/>
    <lineage>
        <taxon>Bacteria</taxon>
        <taxon>Pseudomonadati</taxon>
        <taxon>Pseudomonadota</taxon>
        <taxon>Betaproteobacteria</taxon>
        <taxon>Burkholderiales</taxon>
        <taxon>Sphaerotilaceae</taxon>
        <taxon>Scleromatobacter</taxon>
    </lineage>
</organism>
<gene>
    <name evidence="3" type="ORF">LPC04_19330</name>
</gene>
<dbReference type="PROSITE" id="PS51257">
    <property type="entry name" value="PROKAR_LIPOPROTEIN"/>
    <property type="match status" value="1"/>
</dbReference>
<dbReference type="Proteomes" id="UP001139353">
    <property type="component" value="Unassembled WGS sequence"/>
</dbReference>
<keyword evidence="1" id="KW-0472">Membrane</keyword>
<comment type="caution">
    <text evidence="3">The sequence shown here is derived from an EMBL/GenBank/DDBJ whole genome shotgun (WGS) entry which is preliminary data.</text>
</comment>
<keyword evidence="2" id="KW-0732">Signal</keyword>
<protein>
    <recommendedName>
        <fullName evidence="5">Lipoprotein</fullName>
    </recommendedName>
</protein>
<feature type="transmembrane region" description="Helical" evidence="1">
    <location>
        <begin position="60"/>
        <end position="82"/>
    </location>
</feature>
<dbReference type="AlphaFoldDB" id="A0A9X1YS43"/>
<evidence type="ECO:0008006" key="5">
    <source>
        <dbReference type="Google" id="ProtNLM"/>
    </source>
</evidence>
<accession>A0A9X1YS43</accession>
<dbReference type="RefSeq" id="WP_275683906.1">
    <property type="nucleotide sequence ID" value="NZ_JAJLJH010000006.1"/>
</dbReference>
<feature type="signal peptide" evidence="2">
    <location>
        <begin position="1"/>
        <end position="18"/>
    </location>
</feature>
<evidence type="ECO:0000313" key="3">
    <source>
        <dbReference type="EMBL" id="MCK9687861.1"/>
    </source>
</evidence>
<evidence type="ECO:0000313" key="4">
    <source>
        <dbReference type="Proteomes" id="UP001139353"/>
    </source>
</evidence>
<proteinExistence type="predicted"/>
<dbReference type="EMBL" id="JAJLJH010000006">
    <property type="protein sequence ID" value="MCK9687861.1"/>
    <property type="molecule type" value="Genomic_DNA"/>
</dbReference>
<feature type="chain" id="PRO_5040996504" description="Lipoprotein" evidence="2">
    <location>
        <begin position="19"/>
        <end position="103"/>
    </location>
</feature>
<evidence type="ECO:0000256" key="2">
    <source>
        <dbReference type="SAM" id="SignalP"/>
    </source>
</evidence>
<keyword evidence="4" id="KW-1185">Reference proteome</keyword>
<name>A0A9X1YS43_9BURK</name>